<evidence type="ECO:0000313" key="1">
    <source>
        <dbReference type="EMBL" id="KAJ8898394.1"/>
    </source>
</evidence>
<proteinExistence type="predicted"/>
<sequence length="602" mass="66702">MSCRLDFSVLCILEHQRCVHWLLPIPGSYGIRRAFPCKSAIGSGACRAGLINCVPAAKLETCEIRAIVRGQFKLQTPLPMQHVFHWTILYLTRPGYFCANIWKLHNSVAPIKYSSLRKGVTSYLGSSQSRDDAGSGLYSTASGGCSKRVEFNYAEIAVVVARRNAASLASGQKDISHSSAGFLGDLPFPPTPSFQRRSILASVTLIGSQEIAVRNTAWPLQLSNSLWPPDSGQQAKCNDFVTGFGEERFGGGGDTSGSLTRSNDDVVNGVGVRTLVAGGRRSKVHRRVGVANKLQHSRQSEALNMISRLSASALYMTSERNQRVDGSLPQSQVVRKSFLWDLPFPPALAFRRCSILASLHLNRLPSAGQLSPLRCTAETVKLPGLHIIPYSVDRPRQIGYIILGGKNSNFANNMHFVYLNTWTFYTDFTHVTCVSRSAIFAVYLCEHRRPRCYSGQTTRLQTRRSVFDYRSWILVRGSRAGRCVFSRGSPVFPRSGIPTLLHTHLTSPTSAHKTSMLRATQMYSLYALHCSVCMVFLVVADVPDTAGLYMIYLETSGEPQFPSRYGYTGHKVQFSYSASIFKVHSHLRPCACFVDRFSVVRD</sequence>
<comment type="caution">
    <text evidence="1">The sequence shown here is derived from an EMBL/GenBank/DDBJ whole genome shotgun (WGS) entry which is preliminary data.</text>
</comment>
<organism evidence="1 2">
    <name type="scientific">Dryococelus australis</name>
    <dbReference type="NCBI Taxonomy" id="614101"/>
    <lineage>
        <taxon>Eukaryota</taxon>
        <taxon>Metazoa</taxon>
        <taxon>Ecdysozoa</taxon>
        <taxon>Arthropoda</taxon>
        <taxon>Hexapoda</taxon>
        <taxon>Insecta</taxon>
        <taxon>Pterygota</taxon>
        <taxon>Neoptera</taxon>
        <taxon>Polyneoptera</taxon>
        <taxon>Phasmatodea</taxon>
        <taxon>Verophasmatodea</taxon>
        <taxon>Anareolatae</taxon>
        <taxon>Phasmatidae</taxon>
        <taxon>Eurycanthinae</taxon>
        <taxon>Dryococelus</taxon>
    </lineage>
</organism>
<dbReference type="Proteomes" id="UP001159363">
    <property type="component" value="Chromosome 1"/>
</dbReference>
<evidence type="ECO:0000313" key="2">
    <source>
        <dbReference type="Proteomes" id="UP001159363"/>
    </source>
</evidence>
<accession>A0ABQ9INX9</accession>
<dbReference type="EMBL" id="JARBHB010000001">
    <property type="protein sequence ID" value="KAJ8898394.1"/>
    <property type="molecule type" value="Genomic_DNA"/>
</dbReference>
<name>A0ABQ9INX9_9NEOP</name>
<keyword evidence="2" id="KW-1185">Reference proteome</keyword>
<reference evidence="1 2" key="1">
    <citation type="submission" date="2023-02" db="EMBL/GenBank/DDBJ databases">
        <title>LHISI_Scaffold_Assembly.</title>
        <authorList>
            <person name="Stuart O.P."/>
            <person name="Cleave R."/>
            <person name="Magrath M.J.L."/>
            <person name="Mikheyev A.S."/>
        </authorList>
    </citation>
    <scope>NUCLEOTIDE SEQUENCE [LARGE SCALE GENOMIC DNA]</scope>
    <source>
        <strain evidence="1">Daus_M_001</strain>
        <tissue evidence="1">Leg muscle</tissue>
    </source>
</reference>
<gene>
    <name evidence="1" type="ORF">PR048_003754</name>
</gene>
<protein>
    <submittedName>
        <fullName evidence="1">Uncharacterized protein</fullName>
    </submittedName>
</protein>